<keyword evidence="4" id="KW-1185">Reference proteome</keyword>
<dbReference type="GO" id="GO:0032259">
    <property type="term" value="P:methylation"/>
    <property type="evidence" value="ECO:0007669"/>
    <property type="project" value="UniProtKB-KW"/>
</dbReference>
<evidence type="ECO:0000313" key="4">
    <source>
        <dbReference type="Proteomes" id="UP001501577"/>
    </source>
</evidence>
<dbReference type="CDD" id="cd02440">
    <property type="entry name" value="AdoMet_MTases"/>
    <property type="match status" value="1"/>
</dbReference>
<evidence type="ECO:0000259" key="2">
    <source>
        <dbReference type="Pfam" id="PF13649"/>
    </source>
</evidence>
<evidence type="ECO:0000313" key="3">
    <source>
        <dbReference type="EMBL" id="GAA3012090.1"/>
    </source>
</evidence>
<organism evidence="3 4">
    <name type="scientific">Tetragenococcus solitarius</name>
    <dbReference type="NCBI Taxonomy" id="71453"/>
    <lineage>
        <taxon>Bacteria</taxon>
        <taxon>Bacillati</taxon>
        <taxon>Bacillota</taxon>
        <taxon>Bacilli</taxon>
        <taxon>Lactobacillales</taxon>
        <taxon>Enterococcaceae</taxon>
        <taxon>Tetragenococcus</taxon>
    </lineage>
</organism>
<dbReference type="PANTHER" id="PTHR43861">
    <property type="entry name" value="TRANS-ACONITATE 2-METHYLTRANSFERASE-RELATED"/>
    <property type="match status" value="1"/>
</dbReference>
<proteinExistence type="predicted"/>
<dbReference type="Pfam" id="PF13649">
    <property type="entry name" value="Methyltransf_25"/>
    <property type="match status" value="1"/>
</dbReference>
<dbReference type="InterPro" id="IPR029063">
    <property type="entry name" value="SAM-dependent_MTases_sf"/>
</dbReference>
<dbReference type="EMBL" id="BAAAXQ010000014">
    <property type="protein sequence ID" value="GAA3012090.1"/>
    <property type="molecule type" value="Genomic_DNA"/>
</dbReference>
<keyword evidence="1" id="KW-0808">Transferase</keyword>
<dbReference type="RefSeq" id="WP_068707663.1">
    <property type="nucleotide sequence ID" value="NZ_BAAAXQ010000014.1"/>
</dbReference>
<evidence type="ECO:0000256" key="1">
    <source>
        <dbReference type="ARBA" id="ARBA00022679"/>
    </source>
</evidence>
<dbReference type="GO" id="GO:0008168">
    <property type="term" value="F:methyltransferase activity"/>
    <property type="evidence" value="ECO:0007669"/>
    <property type="project" value="UniProtKB-KW"/>
</dbReference>
<dbReference type="InterPro" id="IPR041698">
    <property type="entry name" value="Methyltransf_25"/>
</dbReference>
<comment type="caution">
    <text evidence="3">The sequence shown here is derived from an EMBL/GenBank/DDBJ whole genome shotgun (WGS) entry which is preliminary data.</text>
</comment>
<dbReference type="SUPFAM" id="SSF53335">
    <property type="entry name" value="S-adenosyl-L-methionine-dependent methyltransferases"/>
    <property type="match status" value="1"/>
</dbReference>
<dbReference type="Gene3D" id="3.40.50.150">
    <property type="entry name" value="Vaccinia Virus protein VP39"/>
    <property type="match status" value="1"/>
</dbReference>
<gene>
    <name evidence="3" type="ORF">GCM10019998_05460</name>
</gene>
<protein>
    <submittedName>
        <fullName evidence="3">Class I SAM-dependent methyltransferase</fullName>
    </submittedName>
</protein>
<keyword evidence="3" id="KW-0489">Methyltransferase</keyword>
<feature type="domain" description="Methyltransferase" evidence="2">
    <location>
        <begin position="45"/>
        <end position="136"/>
    </location>
</feature>
<reference evidence="4" key="1">
    <citation type="journal article" date="2019" name="Int. J. Syst. Evol. Microbiol.">
        <title>The Global Catalogue of Microorganisms (GCM) 10K type strain sequencing project: providing services to taxonomists for standard genome sequencing and annotation.</title>
        <authorList>
            <consortium name="The Broad Institute Genomics Platform"/>
            <consortium name="The Broad Institute Genome Sequencing Center for Infectious Disease"/>
            <person name="Wu L."/>
            <person name="Ma J."/>
        </authorList>
    </citation>
    <scope>NUCLEOTIDE SEQUENCE [LARGE SCALE GENOMIC DNA]</scope>
    <source>
        <strain evidence="4">JCM 8736</strain>
    </source>
</reference>
<dbReference type="Proteomes" id="UP001501577">
    <property type="component" value="Unassembled WGS sequence"/>
</dbReference>
<accession>A0ABP6KIE6</accession>
<sequence>MNNPYDKPEFFEAYANMDRSKYGLDAAGEWHELKAILPNFTQKKVLDLGCGYGWHCRYAANHGAQQVIGIDRSQKMIEQAQLMTEEENIEYKIMDMTDLSQLAMKFDVIISSLAIHYIEDYASLIKKIYAQLSHGGSFIMSVEHPIFTAYGSEQWITDSKGKISHWPVDRYFSEGARETEFLEFTVTKYHRTMTTYIQTLLQQDFVLDQVIEPTPTQEMLDTNKEMQDELRRPMMLLVSAHKKG</sequence>
<name>A0ABP6KIE6_9ENTE</name>